<evidence type="ECO:0000313" key="5">
    <source>
        <dbReference type="Proteomes" id="UP000440367"/>
    </source>
</evidence>
<proteinExistence type="predicted"/>
<protein>
    <submittedName>
        <fullName evidence="1">Uncharacterized protein</fullName>
    </submittedName>
</protein>
<keyword evidence="4" id="KW-1185">Reference proteome</keyword>
<dbReference type="Proteomes" id="UP000440367">
    <property type="component" value="Unassembled WGS sequence"/>
</dbReference>
<evidence type="ECO:0000313" key="3">
    <source>
        <dbReference type="EMBL" id="KAE9195869.1"/>
    </source>
</evidence>
<dbReference type="OrthoDB" id="103766at2759"/>
<dbReference type="Proteomes" id="UP000433483">
    <property type="component" value="Unassembled WGS sequence"/>
</dbReference>
<evidence type="ECO:0000313" key="4">
    <source>
        <dbReference type="Proteomes" id="UP000433483"/>
    </source>
</evidence>
<evidence type="ECO:0000313" key="1">
    <source>
        <dbReference type="EMBL" id="KAE8998313.1"/>
    </source>
</evidence>
<gene>
    <name evidence="3" type="ORF">PF002_g23198</name>
    <name evidence="2" type="ORF">PF005_g31174</name>
    <name evidence="1" type="ORF">PF011_g15105</name>
</gene>
<evidence type="ECO:0000313" key="2">
    <source>
        <dbReference type="EMBL" id="KAE9161616.1"/>
    </source>
</evidence>
<sequence>MKCSFTGCANPELTKTDPCSVCKRAVHHLCSNDLFDPGNLAVRFCSTSCVDKWKAGILPPATSAVDDQPVTFEIVGWSPGSPAQLSSASVGLSFSQSSEETLPPDDRPCVDSYGIPLDVHHYRQLGKRDNVWDVAHVLATPYALREAADAETFTHICILCAANATNLPNAAPDAWENGLHRWGHTSNAKRKVQVFYRPPQSKNTTILLVNLLSSSLPTQLTSATSAQSKGPRLLDYTGS</sequence>
<dbReference type="EMBL" id="QXGB01006053">
    <property type="protein sequence ID" value="KAE9161616.1"/>
    <property type="molecule type" value="Genomic_DNA"/>
</dbReference>
<dbReference type="AlphaFoldDB" id="A0A6A3K2S1"/>
<comment type="caution">
    <text evidence="1">The sequence shown here is derived from an EMBL/GenBank/DDBJ whole genome shotgun (WGS) entry which is preliminary data.</text>
</comment>
<organism evidence="1 6">
    <name type="scientific">Phytophthora fragariae</name>
    <dbReference type="NCBI Taxonomy" id="53985"/>
    <lineage>
        <taxon>Eukaryota</taxon>
        <taxon>Sar</taxon>
        <taxon>Stramenopiles</taxon>
        <taxon>Oomycota</taxon>
        <taxon>Peronosporomycetes</taxon>
        <taxon>Peronosporales</taxon>
        <taxon>Peronosporaceae</taxon>
        <taxon>Phytophthora</taxon>
    </lineage>
</organism>
<accession>A0A6A3K2S1</accession>
<dbReference type="EMBL" id="QXFW01001008">
    <property type="protein sequence ID" value="KAE8998313.1"/>
    <property type="molecule type" value="Genomic_DNA"/>
</dbReference>
<evidence type="ECO:0000313" key="6">
    <source>
        <dbReference type="Proteomes" id="UP000460718"/>
    </source>
</evidence>
<name>A0A6A3K2S1_9STRA</name>
<reference evidence="1 6" key="1">
    <citation type="submission" date="2018-09" db="EMBL/GenBank/DDBJ databases">
        <title>Genomic investigation of the strawberry pathogen Phytophthora fragariae indicates pathogenicity is determined by transcriptional variation in three key races.</title>
        <authorList>
            <person name="Adams T.M."/>
            <person name="Armitage A.D."/>
            <person name="Sobczyk M.K."/>
            <person name="Bates H.J."/>
            <person name="Dunwell J.M."/>
            <person name="Nellist C.F."/>
            <person name="Harrison R.J."/>
        </authorList>
    </citation>
    <scope>NUCLEOTIDE SEQUENCE [LARGE SCALE GENOMIC DNA]</scope>
    <source>
        <strain evidence="3 5">BC-1</strain>
        <strain evidence="2 4">NOV-27</strain>
        <strain evidence="1 6">SCRP245</strain>
    </source>
</reference>
<dbReference type="EMBL" id="QXGD01001967">
    <property type="protein sequence ID" value="KAE9195869.1"/>
    <property type="molecule type" value="Genomic_DNA"/>
</dbReference>
<dbReference type="Proteomes" id="UP000460718">
    <property type="component" value="Unassembled WGS sequence"/>
</dbReference>